<gene>
    <name evidence="1" type="ORF">XELAEV_18028753mg</name>
</gene>
<protein>
    <submittedName>
        <fullName evidence="1">Uncharacterized protein</fullName>
    </submittedName>
</protein>
<name>A0A974CS08_XENLA</name>
<organism evidence="1 2">
    <name type="scientific">Xenopus laevis</name>
    <name type="common">African clawed frog</name>
    <dbReference type="NCBI Taxonomy" id="8355"/>
    <lineage>
        <taxon>Eukaryota</taxon>
        <taxon>Metazoa</taxon>
        <taxon>Chordata</taxon>
        <taxon>Craniata</taxon>
        <taxon>Vertebrata</taxon>
        <taxon>Euteleostomi</taxon>
        <taxon>Amphibia</taxon>
        <taxon>Batrachia</taxon>
        <taxon>Anura</taxon>
        <taxon>Pipoidea</taxon>
        <taxon>Pipidae</taxon>
        <taxon>Xenopodinae</taxon>
        <taxon>Xenopus</taxon>
        <taxon>Xenopus</taxon>
    </lineage>
</organism>
<proteinExistence type="predicted"/>
<reference evidence="2" key="1">
    <citation type="journal article" date="2016" name="Nature">
        <title>Genome evolution in the allotetraploid frog Xenopus laevis.</title>
        <authorList>
            <person name="Session A.M."/>
            <person name="Uno Y."/>
            <person name="Kwon T."/>
            <person name="Chapman J.A."/>
            <person name="Toyoda A."/>
            <person name="Takahashi S."/>
            <person name="Fukui A."/>
            <person name="Hikosaka A."/>
            <person name="Suzuki A."/>
            <person name="Kondo M."/>
            <person name="van Heeringen S.J."/>
            <person name="Quigley I."/>
            <person name="Heinz S."/>
            <person name="Ogino H."/>
            <person name="Ochi H."/>
            <person name="Hellsten U."/>
            <person name="Lyons J.B."/>
            <person name="Simakov O."/>
            <person name="Putnam N."/>
            <person name="Stites J."/>
            <person name="Kuroki Y."/>
            <person name="Tanaka T."/>
            <person name="Michiue T."/>
            <person name="Watanabe M."/>
            <person name="Bogdanovic O."/>
            <person name="Lister R."/>
            <person name="Georgiou G."/>
            <person name="Paranjpe S.S."/>
            <person name="van Kruijsbergen I."/>
            <person name="Shu S."/>
            <person name="Carlson J."/>
            <person name="Kinoshita T."/>
            <person name="Ohta Y."/>
            <person name="Mawaribuchi S."/>
            <person name="Jenkins J."/>
            <person name="Grimwood J."/>
            <person name="Schmutz J."/>
            <person name="Mitros T."/>
            <person name="Mozaffari S.V."/>
            <person name="Suzuki Y."/>
            <person name="Haramoto Y."/>
            <person name="Yamamoto T.S."/>
            <person name="Takagi C."/>
            <person name="Heald R."/>
            <person name="Miller K."/>
            <person name="Haudenschild C."/>
            <person name="Kitzman J."/>
            <person name="Nakayama T."/>
            <person name="Izutsu Y."/>
            <person name="Robert J."/>
            <person name="Fortriede J."/>
            <person name="Burns K."/>
            <person name="Lotay V."/>
            <person name="Karimi K."/>
            <person name="Yasuoka Y."/>
            <person name="Dichmann D.S."/>
            <person name="Flajnik M.F."/>
            <person name="Houston D.W."/>
            <person name="Shendure J."/>
            <person name="DuPasquier L."/>
            <person name="Vize P.D."/>
            <person name="Zorn A.M."/>
            <person name="Ito M."/>
            <person name="Marcotte E.M."/>
            <person name="Wallingford J.B."/>
            <person name="Ito Y."/>
            <person name="Asashima M."/>
            <person name="Ueno N."/>
            <person name="Matsuda Y."/>
            <person name="Veenstra G.J."/>
            <person name="Fujiyama A."/>
            <person name="Harland R.M."/>
            <person name="Taira M."/>
            <person name="Rokhsar D.S."/>
        </authorList>
    </citation>
    <scope>NUCLEOTIDE SEQUENCE [LARGE SCALE GENOMIC DNA]</scope>
    <source>
        <strain evidence="2">J</strain>
    </source>
</reference>
<dbReference type="Proteomes" id="UP000694892">
    <property type="component" value="Chromosome 5S"/>
</dbReference>
<sequence>MSLCAFEDYRAHLQWMKKIASLRWGCTKHLCTSCSRLHIKVHGSICDQVWGRVHVDTHVLSQQVSSLTNGKDSK</sequence>
<evidence type="ECO:0000313" key="2">
    <source>
        <dbReference type="Proteomes" id="UP000694892"/>
    </source>
</evidence>
<evidence type="ECO:0000313" key="1">
    <source>
        <dbReference type="EMBL" id="OCT77661.1"/>
    </source>
</evidence>
<dbReference type="EMBL" id="CM004475">
    <property type="protein sequence ID" value="OCT77661.1"/>
    <property type="molecule type" value="Genomic_DNA"/>
</dbReference>
<accession>A0A974CS08</accession>
<dbReference type="AlphaFoldDB" id="A0A974CS08"/>